<dbReference type="AlphaFoldDB" id="K1T0V0"/>
<dbReference type="EMBL" id="AJWY01006567">
    <property type="protein sequence ID" value="EKC66492.1"/>
    <property type="molecule type" value="Genomic_DNA"/>
</dbReference>
<proteinExistence type="predicted"/>
<name>K1T0V0_9ZZZZ</name>
<comment type="caution">
    <text evidence="1">The sequence shown here is derived from an EMBL/GenBank/DDBJ whole genome shotgun (WGS) entry which is preliminary data.</text>
</comment>
<evidence type="ECO:0000313" key="1">
    <source>
        <dbReference type="EMBL" id="EKC66492.1"/>
    </source>
</evidence>
<organism evidence="1">
    <name type="scientific">human gut metagenome</name>
    <dbReference type="NCBI Taxonomy" id="408170"/>
    <lineage>
        <taxon>unclassified sequences</taxon>
        <taxon>metagenomes</taxon>
        <taxon>organismal metagenomes</taxon>
    </lineage>
</organism>
<sequence length="105" mass="12090">PITGVGIARKGKSDDKYYVIATSPGTDMTLPYSIDTQFPAYWGSVEYKSKEENPPYRFGVDQEDDLNEGDSWFGRNKATNHKQWIFPVYTTKDLEWPIRFTKATD</sequence>
<feature type="non-terminal residue" evidence="1">
    <location>
        <position position="1"/>
    </location>
</feature>
<accession>K1T0V0</accession>
<reference evidence="1" key="1">
    <citation type="journal article" date="2013" name="Environ. Microbiol.">
        <title>Microbiota from the distal guts of lean and obese adolescents exhibit partial functional redundancy besides clear differences in community structure.</title>
        <authorList>
            <person name="Ferrer M."/>
            <person name="Ruiz A."/>
            <person name="Lanza F."/>
            <person name="Haange S.B."/>
            <person name="Oberbach A."/>
            <person name="Till H."/>
            <person name="Bargiela R."/>
            <person name="Campoy C."/>
            <person name="Segura M.T."/>
            <person name="Richter M."/>
            <person name="von Bergen M."/>
            <person name="Seifert J."/>
            <person name="Suarez A."/>
        </authorList>
    </citation>
    <scope>NUCLEOTIDE SEQUENCE</scope>
</reference>
<gene>
    <name evidence="1" type="ORF">LEA_09782</name>
</gene>
<protein>
    <submittedName>
        <fullName evidence="1">MAC/Perforin domain protein</fullName>
    </submittedName>
</protein>